<evidence type="ECO:0000256" key="3">
    <source>
        <dbReference type="ARBA" id="ARBA00022475"/>
    </source>
</evidence>
<dbReference type="GO" id="GO:0005550">
    <property type="term" value="F:pheromone binding"/>
    <property type="evidence" value="ECO:0000318"/>
    <property type="project" value="GO_Central"/>
</dbReference>
<reference evidence="14 15" key="1">
    <citation type="journal article" date="2008" name="Nature">
        <title>Genome analysis of the platypus reveals unique signatures of evolution.</title>
        <authorList>
            <person name="Warren W.C."/>
            <person name="Hillier L.W."/>
            <person name="Marshall Graves J.A."/>
            <person name="Birney E."/>
            <person name="Ponting C.P."/>
            <person name="Grutzner F."/>
            <person name="Belov K."/>
            <person name="Miller W."/>
            <person name="Clarke L."/>
            <person name="Chinwalla A.T."/>
            <person name="Yang S.P."/>
            <person name="Heger A."/>
            <person name="Locke D.P."/>
            <person name="Miethke P."/>
            <person name="Waters P.D."/>
            <person name="Veyrunes F."/>
            <person name="Fulton L."/>
            <person name="Fulton B."/>
            <person name="Graves T."/>
            <person name="Wallis J."/>
            <person name="Puente X.S."/>
            <person name="Lopez-Otin C."/>
            <person name="Ordonez G.R."/>
            <person name="Eichler E.E."/>
            <person name="Chen L."/>
            <person name="Cheng Z."/>
            <person name="Deakin J.E."/>
            <person name="Alsop A."/>
            <person name="Thompson K."/>
            <person name="Kirby P."/>
            <person name="Papenfuss A.T."/>
            <person name="Wakefield M.J."/>
            <person name="Olender T."/>
            <person name="Lancet D."/>
            <person name="Huttley G.A."/>
            <person name="Smit A.F."/>
            <person name="Pask A."/>
            <person name="Temple-Smith P."/>
            <person name="Batzer M.A."/>
            <person name="Walker J.A."/>
            <person name="Konkel M.K."/>
            <person name="Harris R.S."/>
            <person name="Whittington C.M."/>
            <person name="Wong E.S."/>
            <person name="Gemmell N.J."/>
            <person name="Buschiazzo E."/>
            <person name="Vargas Jentzsch I.M."/>
            <person name="Merkel A."/>
            <person name="Schmitz J."/>
            <person name="Zemann A."/>
            <person name="Churakov G."/>
            <person name="Kriegs J.O."/>
            <person name="Brosius J."/>
            <person name="Murchison E.P."/>
            <person name="Sachidanandam R."/>
            <person name="Smith C."/>
            <person name="Hannon G.J."/>
            <person name="Tsend-Ayush E."/>
            <person name="McMillan D."/>
            <person name="Attenborough R."/>
            <person name="Rens W."/>
            <person name="Ferguson-Smith M."/>
            <person name="Lefevre C.M."/>
            <person name="Sharp J.A."/>
            <person name="Nicholas K.R."/>
            <person name="Ray D.A."/>
            <person name="Kube M."/>
            <person name="Reinhardt R."/>
            <person name="Pringle T.H."/>
            <person name="Taylor J."/>
            <person name="Jones R.C."/>
            <person name="Nixon B."/>
            <person name="Dacheux J.L."/>
            <person name="Niwa H."/>
            <person name="Sekita Y."/>
            <person name="Huang X."/>
            <person name="Stark A."/>
            <person name="Kheradpour P."/>
            <person name="Kellis M."/>
            <person name="Flicek P."/>
            <person name="Chen Y."/>
            <person name="Webber C."/>
            <person name="Hardison R."/>
            <person name="Nelson J."/>
            <person name="Hallsworth-Pepin K."/>
            <person name="Delehaunty K."/>
            <person name="Markovic C."/>
            <person name="Minx P."/>
            <person name="Feng Y."/>
            <person name="Kremitzki C."/>
            <person name="Mitreva M."/>
            <person name="Glasscock J."/>
            <person name="Wylie T."/>
            <person name="Wohldmann P."/>
            <person name="Thiru P."/>
            <person name="Nhan M.N."/>
            <person name="Pohl C.S."/>
            <person name="Smith S.M."/>
            <person name="Hou S."/>
            <person name="Nefedov M."/>
            <person name="de Jong P.J."/>
            <person name="Renfree M.B."/>
            <person name="Mardis E.R."/>
            <person name="Wilson R.K."/>
        </authorList>
    </citation>
    <scope>NUCLEOTIDE SEQUENCE [LARGE SCALE GENOMIC DNA]</scope>
    <source>
        <strain evidence="14 15">Glennie</strain>
    </source>
</reference>
<feature type="transmembrane region" description="Helical" evidence="11">
    <location>
        <begin position="6"/>
        <end position="29"/>
    </location>
</feature>
<dbReference type="GO" id="GO:0007606">
    <property type="term" value="P:sensory perception of chemical stimulus"/>
    <property type="evidence" value="ECO:0007669"/>
    <property type="project" value="UniProtKB-ARBA"/>
</dbReference>
<evidence type="ECO:0000313" key="15">
    <source>
        <dbReference type="Proteomes" id="UP000002279"/>
    </source>
</evidence>
<dbReference type="InParanoid" id="A0A6I8NYX8"/>
<dbReference type="PRINTS" id="PR01534">
    <property type="entry name" value="VOMERONASL1R"/>
</dbReference>
<feature type="region of interest" description="Disordered" evidence="12">
    <location>
        <begin position="299"/>
        <end position="321"/>
    </location>
</feature>
<dbReference type="InterPro" id="IPR017452">
    <property type="entry name" value="GPCR_Rhodpsn_7TM"/>
</dbReference>
<sequence>MTTRKISFVTLILLEMGIGVSGNVFLLLVSVCTVSTSHKPSSSELIRTHLALANILMLLTREIPETMSAWGWRNFLDAVGCKILFYFHQVARALSLCTTCLLSIFQAITISPGTSRWAGVKSKLPKCIIPSCLLSWVLNLLIYVTALIYISGPLNSTRNTVLLNYCSSVSVTAGITLVNAIVLSLWDLFFVGIMNVASSYMVLVLHRHHRQVRHLHGPGRSPREMPEVRAAKRVIAFVTLFVLLYGRDGVTLSSLLKGRENSPELVSSHLVLTFTFSAFSPFLLIHSNQRMRMFRKRKSPISNADGIPSPRDGMFSPPVTP</sequence>
<dbReference type="GO" id="GO:0019236">
    <property type="term" value="P:response to pheromone"/>
    <property type="evidence" value="ECO:0007669"/>
    <property type="project" value="UniProtKB-KW"/>
</dbReference>
<name>A0A6I8NYX8_ORNAN</name>
<comment type="subcellular location">
    <subcellularLocation>
        <location evidence="1 11">Cell membrane</location>
        <topology evidence="1 11">Multi-pass membrane protein</topology>
    </subcellularLocation>
</comment>
<reference evidence="14" key="3">
    <citation type="submission" date="2025-09" db="UniProtKB">
        <authorList>
            <consortium name="Ensembl"/>
        </authorList>
    </citation>
    <scope>IDENTIFICATION</scope>
    <source>
        <strain evidence="14">Glennie</strain>
    </source>
</reference>
<dbReference type="GO" id="GO:0005886">
    <property type="term" value="C:plasma membrane"/>
    <property type="evidence" value="ECO:0000318"/>
    <property type="project" value="GO_Central"/>
</dbReference>
<dbReference type="CTD" id="100087292"/>
<dbReference type="Proteomes" id="UP000002279">
    <property type="component" value="Chromosome 15"/>
</dbReference>
<feature type="transmembrane region" description="Helical" evidence="11">
    <location>
        <begin position="188"/>
        <end position="205"/>
    </location>
</feature>
<keyword evidence="5 11" id="KW-0812">Transmembrane</keyword>
<protein>
    <recommendedName>
        <fullName evidence="11">Vomeronasal type-1 receptor</fullName>
    </recommendedName>
</protein>
<keyword evidence="7 11" id="KW-0297">G-protein coupled receptor</keyword>
<dbReference type="PROSITE" id="PS50262">
    <property type="entry name" value="G_PROTEIN_RECEP_F1_2"/>
    <property type="match status" value="1"/>
</dbReference>
<dbReference type="OrthoDB" id="9606139at2759"/>
<dbReference type="FunFam" id="1.20.1070.10:FF:000154">
    <property type="entry name" value="Vomeronasal type-1 receptor"/>
    <property type="match status" value="1"/>
</dbReference>
<dbReference type="AlphaFoldDB" id="A0A6I8NYX8"/>
<evidence type="ECO:0000256" key="1">
    <source>
        <dbReference type="ARBA" id="ARBA00004651"/>
    </source>
</evidence>
<feature type="transmembrane region" description="Helical" evidence="11">
    <location>
        <begin position="230"/>
        <end position="246"/>
    </location>
</feature>
<evidence type="ECO:0000256" key="4">
    <source>
        <dbReference type="ARBA" id="ARBA00022507"/>
    </source>
</evidence>
<dbReference type="SUPFAM" id="SSF81321">
    <property type="entry name" value="Family A G protein-coupled receptor-like"/>
    <property type="match status" value="1"/>
</dbReference>
<evidence type="ECO:0000256" key="6">
    <source>
        <dbReference type="ARBA" id="ARBA00022989"/>
    </source>
</evidence>
<dbReference type="GO" id="GO:0016503">
    <property type="term" value="F:pheromone receptor activity"/>
    <property type="evidence" value="ECO:0007669"/>
    <property type="project" value="InterPro"/>
</dbReference>
<evidence type="ECO:0000256" key="10">
    <source>
        <dbReference type="ARBA" id="ARBA00023224"/>
    </source>
</evidence>
<dbReference type="Ensembl" id="ENSOANT00000048549.1">
    <property type="protein sequence ID" value="ENSOANP00000046067.1"/>
    <property type="gene ID" value="ENSOANG00000046935.1"/>
</dbReference>
<keyword evidence="3 11" id="KW-1003">Cell membrane</keyword>
<feature type="transmembrane region" description="Helical" evidence="11">
    <location>
        <begin position="162"/>
        <end position="182"/>
    </location>
</feature>
<dbReference type="InterPro" id="IPR004072">
    <property type="entry name" value="Vmron_rcpt_1"/>
</dbReference>
<evidence type="ECO:0000256" key="5">
    <source>
        <dbReference type="ARBA" id="ARBA00022692"/>
    </source>
</evidence>
<comment type="similarity">
    <text evidence="2 11">Belongs to the G-protein coupled receptor 1 family.</text>
</comment>
<evidence type="ECO:0000259" key="13">
    <source>
        <dbReference type="PROSITE" id="PS50262"/>
    </source>
</evidence>
<dbReference type="KEGG" id="oaa:100087292"/>
<keyword evidence="10 11" id="KW-0807">Transducer</keyword>
<evidence type="ECO:0000256" key="8">
    <source>
        <dbReference type="ARBA" id="ARBA00023136"/>
    </source>
</evidence>
<evidence type="ECO:0000256" key="7">
    <source>
        <dbReference type="ARBA" id="ARBA00023040"/>
    </source>
</evidence>
<dbReference type="Pfam" id="PF03402">
    <property type="entry name" value="V1R"/>
    <property type="match status" value="1"/>
</dbReference>
<dbReference type="GeneID" id="100087292"/>
<accession>A0A6I8NYX8</accession>
<dbReference type="RefSeq" id="NP_001240411.2">
    <property type="nucleotide sequence ID" value="NM_001253482.2"/>
</dbReference>
<feature type="transmembrane region" description="Helical" evidence="11">
    <location>
        <begin position="266"/>
        <end position="285"/>
    </location>
</feature>
<evidence type="ECO:0000256" key="2">
    <source>
        <dbReference type="ARBA" id="ARBA00010663"/>
    </source>
</evidence>
<evidence type="ECO:0000256" key="11">
    <source>
        <dbReference type="RuleBase" id="RU364061"/>
    </source>
</evidence>
<gene>
    <name evidence="14" type="primary">ORNANAV1R3090</name>
</gene>
<keyword evidence="4 11" id="KW-0589">Pheromone response</keyword>
<dbReference type="PANTHER" id="PTHR24062">
    <property type="entry name" value="VOMERONASAL TYPE-1 RECEPTOR"/>
    <property type="match status" value="1"/>
</dbReference>
<evidence type="ECO:0000313" key="14">
    <source>
        <dbReference type="Ensembl" id="ENSOANP00000046067.1"/>
    </source>
</evidence>
<feature type="transmembrane region" description="Helical" evidence="11">
    <location>
        <begin position="128"/>
        <end position="150"/>
    </location>
</feature>
<dbReference type="GeneTree" id="ENSGT01030000234553"/>
<evidence type="ECO:0000256" key="9">
    <source>
        <dbReference type="ARBA" id="ARBA00023170"/>
    </source>
</evidence>
<keyword evidence="6 11" id="KW-1133">Transmembrane helix</keyword>
<feature type="domain" description="G-protein coupled receptors family 1 profile" evidence="13">
    <location>
        <begin position="22"/>
        <end position="284"/>
    </location>
</feature>
<keyword evidence="15" id="KW-1185">Reference proteome</keyword>
<keyword evidence="8 11" id="KW-0472">Membrane</keyword>
<dbReference type="Gene3D" id="1.20.1070.10">
    <property type="entry name" value="Rhodopsin 7-helix transmembrane proteins"/>
    <property type="match status" value="1"/>
</dbReference>
<organism evidence="14 15">
    <name type="scientific">Ornithorhynchus anatinus</name>
    <name type="common">Duckbill platypus</name>
    <dbReference type="NCBI Taxonomy" id="9258"/>
    <lineage>
        <taxon>Eukaryota</taxon>
        <taxon>Metazoa</taxon>
        <taxon>Chordata</taxon>
        <taxon>Craniata</taxon>
        <taxon>Vertebrata</taxon>
        <taxon>Euteleostomi</taxon>
        <taxon>Mammalia</taxon>
        <taxon>Monotremata</taxon>
        <taxon>Ornithorhynchidae</taxon>
        <taxon>Ornithorhynchus</taxon>
    </lineage>
</organism>
<proteinExistence type="inferred from homology"/>
<evidence type="ECO:0000256" key="12">
    <source>
        <dbReference type="SAM" id="MobiDB-lite"/>
    </source>
</evidence>
<reference evidence="14" key="2">
    <citation type="submission" date="2025-08" db="UniProtKB">
        <authorList>
            <consortium name="Ensembl"/>
        </authorList>
    </citation>
    <scope>IDENTIFICATION</scope>
    <source>
        <strain evidence="14">Glennie</strain>
    </source>
</reference>
<keyword evidence="9 11" id="KW-0675">Receptor</keyword>